<proteinExistence type="predicted"/>
<comment type="cofactor">
    <cofactor evidence="1">
        <name>Mg(2+)</name>
        <dbReference type="ChEBI" id="CHEBI:18420"/>
    </cofactor>
</comment>
<feature type="transmembrane region" description="Helical" evidence="6">
    <location>
        <begin position="180"/>
        <end position="197"/>
    </location>
</feature>
<dbReference type="SMART" id="SM00267">
    <property type="entry name" value="GGDEF"/>
    <property type="match status" value="1"/>
</dbReference>
<dbReference type="GO" id="GO:0052621">
    <property type="term" value="F:diguanylate cyclase activity"/>
    <property type="evidence" value="ECO:0007669"/>
    <property type="project" value="UniProtKB-EC"/>
</dbReference>
<dbReference type="InterPro" id="IPR050469">
    <property type="entry name" value="Diguanylate_Cyclase"/>
</dbReference>
<dbReference type="Gene3D" id="3.30.70.270">
    <property type="match status" value="1"/>
</dbReference>
<protein>
    <recommendedName>
        <fullName evidence="3">diguanylate cyclase</fullName>
        <ecNumber evidence="3">2.7.7.65</ecNumber>
    </recommendedName>
</protein>
<gene>
    <name evidence="8" type="ORF">HNP46_005142</name>
</gene>
<dbReference type="FunFam" id="3.30.70.270:FF:000001">
    <property type="entry name" value="Diguanylate cyclase domain protein"/>
    <property type="match status" value="1"/>
</dbReference>
<reference evidence="8 9" key="1">
    <citation type="submission" date="2020-08" db="EMBL/GenBank/DDBJ databases">
        <title>Functional genomics of gut bacteria from endangered species of beetles.</title>
        <authorList>
            <person name="Carlos-Shanley C."/>
        </authorList>
    </citation>
    <scope>NUCLEOTIDE SEQUENCE [LARGE SCALE GENOMIC DNA]</scope>
    <source>
        <strain evidence="8 9">S00179</strain>
    </source>
</reference>
<dbReference type="SUPFAM" id="SSF55073">
    <property type="entry name" value="Nucleotide cyclase"/>
    <property type="match status" value="1"/>
</dbReference>
<feature type="transmembrane region" description="Helical" evidence="6">
    <location>
        <begin position="63"/>
        <end position="87"/>
    </location>
</feature>
<evidence type="ECO:0000313" key="8">
    <source>
        <dbReference type="EMBL" id="MBB4866237.1"/>
    </source>
</evidence>
<dbReference type="InterPro" id="IPR029787">
    <property type="entry name" value="Nucleotide_cyclase"/>
</dbReference>
<feature type="transmembrane region" description="Helical" evidence="6">
    <location>
        <begin position="125"/>
        <end position="144"/>
    </location>
</feature>
<feature type="transmembrane region" description="Helical" evidence="6">
    <location>
        <begin position="151"/>
        <end position="168"/>
    </location>
</feature>
<comment type="caution">
    <text evidence="8">The sequence shown here is derived from an EMBL/GenBank/DDBJ whole genome shotgun (WGS) entry which is preliminary data.</text>
</comment>
<evidence type="ECO:0000313" key="9">
    <source>
        <dbReference type="Proteomes" id="UP000566995"/>
    </source>
</evidence>
<accession>A0A7W7KNU6</accession>
<sequence length="400" mass="44475">MSRTLIQRLHHAIAVNDALALPIARENLRRVYLAALLAVPFDLIHILVFWLNLQGSSPQYDGWRLGIIRVHASVAVLFTLLGLLAWIASRPRRNPPLRYLQALTVAGSATVLGFGVAITATDQQITSSITPFLMASVATALIILLRPRLAILLYLLALAAFELAMSLAQGSPQLRLSNQMGGLTICGIGLILSLILWHGHVRNLRQRQFLRQQRQELEEKNRQLEYLAGHDPLTGLFNRRQFDQLVAMELARVTRQPAPISLLMVDLDHFKFINDRYGHPLGDEVIRHTATLLRNYTRTGDSVARLGGEEFLLLLPDTSQPQARVIAEKVRRLLEETPLPMKDGLLYLTASFGIACLEAGTPGTYENLYAAADKALYKAKASGRNRVEVIELGAEMGTFD</sequence>
<dbReference type="GO" id="GO:1902201">
    <property type="term" value="P:negative regulation of bacterial-type flagellum-dependent cell motility"/>
    <property type="evidence" value="ECO:0007669"/>
    <property type="project" value="TreeGrafter"/>
</dbReference>
<dbReference type="PROSITE" id="PS50887">
    <property type="entry name" value="GGDEF"/>
    <property type="match status" value="1"/>
</dbReference>
<dbReference type="AlphaFoldDB" id="A0A7W7KNU6"/>
<dbReference type="GO" id="GO:0005886">
    <property type="term" value="C:plasma membrane"/>
    <property type="evidence" value="ECO:0007669"/>
    <property type="project" value="UniProtKB-SubCell"/>
</dbReference>
<name>A0A7W7KNU6_PSENT</name>
<dbReference type="Pfam" id="PF00990">
    <property type="entry name" value="GGDEF"/>
    <property type="match status" value="1"/>
</dbReference>
<evidence type="ECO:0000256" key="3">
    <source>
        <dbReference type="ARBA" id="ARBA00012528"/>
    </source>
</evidence>
<dbReference type="PANTHER" id="PTHR45138:SF9">
    <property type="entry name" value="DIGUANYLATE CYCLASE DGCM-RELATED"/>
    <property type="match status" value="1"/>
</dbReference>
<dbReference type="PANTHER" id="PTHR45138">
    <property type="entry name" value="REGULATORY COMPONENTS OF SENSORY TRANSDUCTION SYSTEM"/>
    <property type="match status" value="1"/>
</dbReference>
<dbReference type="EC" id="2.7.7.65" evidence="3"/>
<evidence type="ECO:0000256" key="2">
    <source>
        <dbReference type="ARBA" id="ARBA00004533"/>
    </source>
</evidence>
<evidence type="ECO:0000256" key="6">
    <source>
        <dbReference type="SAM" id="Phobius"/>
    </source>
</evidence>
<comment type="catalytic activity">
    <reaction evidence="4">
        <text>2 GTP = 3',3'-c-di-GMP + 2 diphosphate</text>
        <dbReference type="Rhea" id="RHEA:24898"/>
        <dbReference type="ChEBI" id="CHEBI:33019"/>
        <dbReference type="ChEBI" id="CHEBI:37565"/>
        <dbReference type="ChEBI" id="CHEBI:58805"/>
        <dbReference type="EC" id="2.7.7.65"/>
    </reaction>
</comment>
<dbReference type="InterPro" id="IPR000160">
    <property type="entry name" value="GGDEF_dom"/>
</dbReference>
<dbReference type="Proteomes" id="UP000566995">
    <property type="component" value="Unassembled WGS sequence"/>
</dbReference>
<evidence type="ECO:0000259" key="7">
    <source>
        <dbReference type="PROSITE" id="PS50887"/>
    </source>
</evidence>
<dbReference type="GO" id="GO:0043709">
    <property type="term" value="P:cell adhesion involved in single-species biofilm formation"/>
    <property type="evidence" value="ECO:0007669"/>
    <property type="project" value="TreeGrafter"/>
</dbReference>
<feature type="transmembrane region" description="Helical" evidence="6">
    <location>
        <begin position="31"/>
        <end position="51"/>
    </location>
</feature>
<keyword evidence="5" id="KW-0175">Coiled coil</keyword>
<dbReference type="CDD" id="cd01949">
    <property type="entry name" value="GGDEF"/>
    <property type="match status" value="1"/>
</dbReference>
<dbReference type="RefSeq" id="WP_184594518.1">
    <property type="nucleotide sequence ID" value="NZ_JACHLI010000025.1"/>
</dbReference>
<feature type="domain" description="GGDEF" evidence="7">
    <location>
        <begin position="258"/>
        <end position="392"/>
    </location>
</feature>
<evidence type="ECO:0000256" key="5">
    <source>
        <dbReference type="SAM" id="Coils"/>
    </source>
</evidence>
<dbReference type="NCBIfam" id="TIGR00254">
    <property type="entry name" value="GGDEF"/>
    <property type="match status" value="1"/>
</dbReference>
<dbReference type="EMBL" id="JACHLI010000025">
    <property type="protein sequence ID" value="MBB4866237.1"/>
    <property type="molecule type" value="Genomic_DNA"/>
</dbReference>
<keyword evidence="6" id="KW-0472">Membrane</keyword>
<evidence type="ECO:0000256" key="1">
    <source>
        <dbReference type="ARBA" id="ARBA00001946"/>
    </source>
</evidence>
<evidence type="ECO:0000256" key="4">
    <source>
        <dbReference type="ARBA" id="ARBA00034247"/>
    </source>
</evidence>
<feature type="transmembrane region" description="Helical" evidence="6">
    <location>
        <begin position="99"/>
        <end position="119"/>
    </location>
</feature>
<keyword evidence="6" id="KW-0812">Transmembrane</keyword>
<comment type="subcellular location">
    <subcellularLocation>
        <location evidence="2">Cell inner membrane</location>
    </subcellularLocation>
</comment>
<keyword evidence="6" id="KW-1133">Transmembrane helix</keyword>
<dbReference type="InterPro" id="IPR043128">
    <property type="entry name" value="Rev_trsase/Diguanyl_cyclase"/>
</dbReference>
<organism evidence="8 9">
    <name type="scientific">Pseudomonas nitroreducens</name>
    <dbReference type="NCBI Taxonomy" id="46680"/>
    <lineage>
        <taxon>Bacteria</taxon>
        <taxon>Pseudomonadati</taxon>
        <taxon>Pseudomonadota</taxon>
        <taxon>Gammaproteobacteria</taxon>
        <taxon>Pseudomonadales</taxon>
        <taxon>Pseudomonadaceae</taxon>
        <taxon>Pseudomonas</taxon>
    </lineage>
</organism>
<feature type="coiled-coil region" evidence="5">
    <location>
        <begin position="200"/>
        <end position="230"/>
    </location>
</feature>